<keyword evidence="2" id="KW-0805">Transcription regulation</keyword>
<evidence type="ECO:0000259" key="5">
    <source>
        <dbReference type="PROSITE" id="PS50043"/>
    </source>
</evidence>
<dbReference type="Gene3D" id="3.40.50.300">
    <property type="entry name" value="P-loop containing nucleotide triphosphate hydrolases"/>
    <property type="match status" value="1"/>
</dbReference>
<dbReference type="SUPFAM" id="SSF52540">
    <property type="entry name" value="P-loop containing nucleoside triphosphate hydrolases"/>
    <property type="match status" value="1"/>
</dbReference>
<organism evidence="6 7">
    <name type="scientific">Sporosarcina quadrami</name>
    <dbReference type="NCBI Taxonomy" id="2762234"/>
    <lineage>
        <taxon>Bacteria</taxon>
        <taxon>Bacillati</taxon>
        <taxon>Bacillota</taxon>
        <taxon>Bacilli</taxon>
        <taxon>Bacillales</taxon>
        <taxon>Caryophanaceae</taxon>
        <taxon>Sporosarcina</taxon>
    </lineage>
</organism>
<dbReference type="InterPro" id="IPR036388">
    <property type="entry name" value="WH-like_DNA-bd_sf"/>
</dbReference>
<dbReference type="InterPro" id="IPR041617">
    <property type="entry name" value="TPR_MalT"/>
</dbReference>
<evidence type="ECO:0000313" key="7">
    <source>
        <dbReference type="Proteomes" id="UP000626786"/>
    </source>
</evidence>
<dbReference type="SUPFAM" id="SSF46894">
    <property type="entry name" value="C-terminal effector domain of the bipartite response regulators"/>
    <property type="match status" value="1"/>
</dbReference>
<evidence type="ECO:0000256" key="4">
    <source>
        <dbReference type="ARBA" id="ARBA00023163"/>
    </source>
</evidence>
<accession>A0ABR8U946</accession>
<dbReference type="Pfam" id="PF25873">
    <property type="entry name" value="WHD_MalT"/>
    <property type="match status" value="1"/>
</dbReference>
<dbReference type="InterPro" id="IPR016032">
    <property type="entry name" value="Sig_transdc_resp-reg_C-effctor"/>
</dbReference>
<dbReference type="SMART" id="SM00421">
    <property type="entry name" value="HTH_LUXR"/>
    <property type="match status" value="1"/>
</dbReference>
<protein>
    <recommendedName>
        <fullName evidence="5">HTH luxR-type domain-containing protein</fullName>
    </recommendedName>
</protein>
<keyword evidence="1" id="KW-0677">Repeat</keyword>
<evidence type="ECO:0000256" key="3">
    <source>
        <dbReference type="ARBA" id="ARBA00023125"/>
    </source>
</evidence>
<dbReference type="PANTHER" id="PTHR44688">
    <property type="entry name" value="DNA-BINDING TRANSCRIPTIONAL ACTIVATOR DEVR_DOSR"/>
    <property type="match status" value="1"/>
</dbReference>
<dbReference type="CDD" id="cd06170">
    <property type="entry name" value="LuxR_C_like"/>
    <property type="match status" value="1"/>
</dbReference>
<evidence type="ECO:0000313" key="6">
    <source>
        <dbReference type="EMBL" id="MBD7984558.1"/>
    </source>
</evidence>
<dbReference type="PROSITE" id="PS50043">
    <property type="entry name" value="HTH_LUXR_2"/>
    <property type="match status" value="1"/>
</dbReference>
<dbReference type="PRINTS" id="PR00038">
    <property type="entry name" value="HTHLUXR"/>
</dbReference>
<sequence length="832" mass="95135">MTTIILSAKTKVPQPLPDSVTRTSLLSKFMEKSHKKLTVLRAPAGYGKTTLISHWLQHVQHEQIAYLSIDSSDNDSSRFWRYVIHAVANACQLDIDEALAPLLHASDSATNDFLIESFIHEISLTNKPLHIVLDDYHLIENAVIHQMMTKLIEQSPEYVHVYISTRTEIDLPIANWRAKQWVHELNTSHLRFTPQEVQQFYTLKNLPLPNQAQLNFISDKTEGWIAGLQLASLTPHHEYPMEWETASRSAIFNFLVQEIMVPLPSSTQEFLLRTSLINELEPSICNHLTNRTDSYQLLEQLEEKGYFIVRLQSNNPVFRYHHLFAEALRAELRRRLTADEVKGFIQETVIVLYERGDFTAAIDLSLQYELYDLAESWINKHLVSFITSGRTATFLRWLQHLRSHHYTVSYEFLVIGLIASMSSLDIETANSLMQELETRQITDQWMEKEEHAAIILLYEHAKAMAIVSAGGDLQIAKAIVEKQLNKKIIPSRWDNVHMHFNIFEYKLLRTSISSKGKLPPWEDGLAIAEIFRQPFYETRGIGAYSYGASAESLYERNLLDYAKAELDIAMQRGHEMQDPGLFIPMYLLQAKMYLIENKTTSALALLTQAKTVVTEKHWLASLSIMQAACHIANGDIISAEKGLDAVKSNQPFWMLVHARLLLAKQQAESALAILIQTKTKALQEMQIATIIEATVLEAVCHKRLGDTATALSTLQEALKAAAPHYYIRTFLDEKEIYPLLNKVRQIHNNDESLRSSIPTHYLDHFQIIEPQAHPLLTPREKEVYDLLADGITNREIAKQLYLSEGTVRVYLTSIYSKIGVDSRAKAILLKYR</sequence>
<keyword evidence="3" id="KW-0238">DNA-binding</keyword>
<dbReference type="PANTHER" id="PTHR44688:SF16">
    <property type="entry name" value="DNA-BINDING TRANSCRIPTIONAL ACTIVATOR DEVR_DOSR"/>
    <property type="match status" value="1"/>
</dbReference>
<comment type="caution">
    <text evidence="6">The sequence shown here is derived from an EMBL/GenBank/DDBJ whole genome shotgun (WGS) entry which is preliminary data.</text>
</comment>
<keyword evidence="4" id="KW-0804">Transcription</keyword>
<keyword evidence="7" id="KW-1185">Reference proteome</keyword>
<gene>
    <name evidence="6" type="ORF">H9649_08200</name>
</gene>
<reference evidence="6 7" key="1">
    <citation type="submission" date="2020-08" db="EMBL/GenBank/DDBJ databases">
        <title>A Genomic Blueprint of the Chicken Gut Microbiome.</title>
        <authorList>
            <person name="Gilroy R."/>
            <person name="Ravi A."/>
            <person name="Getino M."/>
            <person name="Pursley I."/>
            <person name="Horton D.L."/>
            <person name="Alikhan N.-F."/>
            <person name="Baker D."/>
            <person name="Gharbi K."/>
            <person name="Hall N."/>
            <person name="Watson M."/>
            <person name="Adriaenssens E.M."/>
            <person name="Foster-Nyarko E."/>
            <person name="Jarju S."/>
            <person name="Secka A."/>
            <person name="Antonio M."/>
            <person name="Oren A."/>
            <person name="Chaudhuri R."/>
            <person name="La Ragione R.M."/>
            <person name="Hildebrand F."/>
            <person name="Pallen M.J."/>
        </authorList>
    </citation>
    <scope>NUCLEOTIDE SEQUENCE [LARGE SCALE GENOMIC DNA]</scope>
    <source>
        <strain evidence="6 7">Sa2YVA2</strain>
    </source>
</reference>
<dbReference type="Gene3D" id="1.25.40.10">
    <property type="entry name" value="Tetratricopeptide repeat domain"/>
    <property type="match status" value="1"/>
</dbReference>
<dbReference type="InterPro" id="IPR059106">
    <property type="entry name" value="WHD_MalT"/>
</dbReference>
<dbReference type="Pfam" id="PF17874">
    <property type="entry name" value="TPR_MalT"/>
    <property type="match status" value="1"/>
</dbReference>
<dbReference type="PROSITE" id="PS00622">
    <property type="entry name" value="HTH_LUXR_1"/>
    <property type="match status" value="1"/>
</dbReference>
<dbReference type="InterPro" id="IPR000792">
    <property type="entry name" value="Tscrpt_reg_LuxR_C"/>
</dbReference>
<evidence type="ECO:0000256" key="2">
    <source>
        <dbReference type="ARBA" id="ARBA00023015"/>
    </source>
</evidence>
<dbReference type="InterPro" id="IPR011990">
    <property type="entry name" value="TPR-like_helical_dom_sf"/>
</dbReference>
<evidence type="ECO:0000256" key="1">
    <source>
        <dbReference type="ARBA" id="ARBA00022737"/>
    </source>
</evidence>
<dbReference type="InterPro" id="IPR027417">
    <property type="entry name" value="P-loop_NTPase"/>
</dbReference>
<dbReference type="Pfam" id="PF00196">
    <property type="entry name" value="GerE"/>
    <property type="match status" value="1"/>
</dbReference>
<dbReference type="InterPro" id="IPR056884">
    <property type="entry name" value="NPHP3-like_N"/>
</dbReference>
<proteinExistence type="predicted"/>
<dbReference type="EMBL" id="JACSQN010000006">
    <property type="protein sequence ID" value="MBD7984558.1"/>
    <property type="molecule type" value="Genomic_DNA"/>
</dbReference>
<dbReference type="Pfam" id="PF24883">
    <property type="entry name" value="NPHP3_N"/>
    <property type="match status" value="1"/>
</dbReference>
<dbReference type="RefSeq" id="WP_191694256.1">
    <property type="nucleotide sequence ID" value="NZ_JACSQN010000006.1"/>
</dbReference>
<name>A0ABR8U946_9BACL</name>
<dbReference type="Proteomes" id="UP000626786">
    <property type="component" value="Unassembled WGS sequence"/>
</dbReference>
<dbReference type="Gene3D" id="1.10.10.10">
    <property type="entry name" value="Winged helix-like DNA-binding domain superfamily/Winged helix DNA-binding domain"/>
    <property type="match status" value="1"/>
</dbReference>
<feature type="domain" description="HTH luxR-type" evidence="5">
    <location>
        <begin position="769"/>
        <end position="832"/>
    </location>
</feature>